<dbReference type="GO" id="GO:0005524">
    <property type="term" value="F:ATP binding"/>
    <property type="evidence" value="ECO:0007669"/>
    <property type="project" value="UniProtKB-UniRule"/>
</dbReference>
<sequence length="880" mass="99500">MEIDSCIKMPESIEGLTPLMQQYVSLKKEAGDILLFFRMGDFYEMFYEDAKKASHLLNISLTKRGFVNGIPIPMAGIPVNSLEQYLGKLIDQGESIAICEQIDNCNNSKNNLVERKIVRIVTPGTVVEDSLLPLKSDSAMIAINHEKDKIGISFLNLASGDFRVIECKGTEELKSELHRISPTEIIIADDYNNNNLHFKAVFTRVPKWHFQHENATSKLLEHFGIFSLDSFGLEKESVCIGAAGALLRYAYKAQSFALTHVQKIQVDNSKQYVLLDPSTRRNLEITQTVYGEKEPTLFSLLDKCSTTMGSRLLRRWLHNPLINDKEIILRQQAINSLLPKNNDQKNTSSNTLSLKEIRKLLKEISDIERISSRIALKSARPRDLICIKNAMETLPNITSQLSCIQESTKITNIIKDLYLDISLYSLLNKSIVTEPPLTIKDGGVIEVGFDQDLDELRSIYSKNNSYLEELEARERKITGINNLKVSFSRLNGFYIEISKSQSDKVPDNYKRLQTLKSTERFIINELKEWENKFFSSKEKSITREKYIYEQILSKIQDHLKELMTCAKALAELDVISSLAEHAFIYKWNPPYISNSNEIIIKGGRHPIVEANIESFVPNDCILTNTQRMLIITGPNMGGKSTYMRQVALISLLARVGSFVPANRASIGKIDRIFTRIGASDDIAGGKSTFMVEMTETSVILSAGNQNSLVLIDEIGRGTSTMEGTSLAWGIADYLLNTNKSLTLFATHYFELTQIPNIYKNSINVHMSALEVDNELTFLHELREGPAEQSYGIQVARKAGIPTEVIKKSIDKLYSLSKKNTNSKNKKEEDLILIKSIESNLHKNTYEMIQKIDTSNTTPLEALNKIEEIKSFIRKEINQNS</sequence>
<keyword evidence="13" id="KW-1185">Reference proteome</keyword>
<dbReference type="AlphaFoldDB" id="M1M371"/>
<name>M1M371_9PROT</name>
<protein>
    <recommendedName>
        <fullName evidence="2 9">DNA mismatch repair protein MutS</fullName>
    </recommendedName>
</protein>
<keyword evidence="4 9" id="KW-0227">DNA damage</keyword>
<dbReference type="PANTHER" id="PTHR11361">
    <property type="entry name" value="DNA MISMATCH REPAIR PROTEIN MUTS FAMILY MEMBER"/>
    <property type="match status" value="1"/>
</dbReference>
<dbReference type="SMART" id="SM00534">
    <property type="entry name" value="MUTSac"/>
    <property type="match status" value="1"/>
</dbReference>
<dbReference type="OrthoDB" id="9802448at2"/>
<feature type="binding site" evidence="9">
    <location>
        <begin position="633"/>
        <end position="640"/>
    </location>
    <ligand>
        <name>ATP</name>
        <dbReference type="ChEBI" id="CHEBI:30616"/>
    </ligand>
</feature>
<dbReference type="HOGENOM" id="CLU_002472_4_0_4"/>
<dbReference type="InterPro" id="IPR000432">
    <property type="entry name" value="DNA_mismatch_repair_MutS_C"/>
</dbReference>
<dbReference type="InterPro" id="IPR036187">
    <property type="entry name" value="DNA_mismatch_repair_MutS_sf"/>
</dbReference>
<evidence type="ECO:0000256" key="4">
    <source>
        <dbReference type="ARBA" id="ARBA00022763"/>
    </source>
</evidence>
<dbReference type="Gene3D" id="3.30.420.110">
    <property type="entry name" value="MutS, connector domain"/>
    <property type="match status" value="1"/>
</dbReference>
<dbReference type="GO" id="GO:0005829">
    <property type="term" value="C:cytosol"/>
    <property type="evidence" value="ECO:0007669"/>
    <property type="project" value="TreeGrafter"/>
</dbReference>
<dbReference type="Pfam" id="PF00488">
    <property type="entry name" value="MutS_V"/>
    <property type="match status" value="1"/>
</dbReference>
<evidence type="ECO:0000256" key="5">
    <source>
        <dbReference type="ARBA" id="ARBA00022840"/>
    </source>
</evidence>
<evidence type="ECO:0000256" key="2">
    <source>
        <dbReference type="ARBA" id="ARBA00021982"/>
    </source>
</evidence>
<dbReference type="Pfam" id="PF05188">
    <property type="entry name" value="MutS_II"/>
    <property type="match status" value="1"/>
</dbReference>
<dbReference type="PANTHER" id="PTHR11361:SF34">
    <property type="entry name" value="DNA MISMATCH REPAIR PROTEIN MSH1, MITOCHONDRIAL"/>
    <property type="match status" value="1"/>
</dbReference>
<gene>
    <name evidence="9" type="primary">mutS</name>
    <name evidence="12" type="ORF">CDSE_0381</name>
</gene>
<dbReference type="InterPro" id="IPR027417">
    <property type="entry name" value="P-loop_NTPase"/>
</dbReference>
<dbReference type="FunFam" id="1.10.1420.10:FF:000001">
    <property type="entry name" value="DNA mismatch repair protein MutS"/>
    <property type="match status" value="1"/>
</dbReference>
<comment type="function">
    <text evidence="8 9">This protein is involved in the repair of mismatches in DNA. It is possible that it carries out the mismatch recognition step. This protein has a weak ATPase activity.</text>
</comment>
<dbReference type="RefSeq" id="WP_015396121.1">
    <property type="nucleotide sequence ID" value="NC_020294.1"/>
</dbReference>
<feature type="domain" description="DNA mismatch repair proteins mutS family" evidence="11">
    <location>
        <begin position="707"/>
        <end position="723"/>
    </location>
</feature>
<dbReference type="GO" id="GO:0030983">
    <property type="term" value="F:mismatched DNA binding"/>
    <property type="evidence" value="ECO:0007669"/>
    <property type="project" value="InterPro"/>
</dbReference>
<dbReference type="InterPro" id="IPR036678">
    <property type="entry name" value="MutS_con_dom_sf"/>
</dbReference>
<dbReference type="PROSITE" id="PS00486">
    <property type="entry name" value="DNA_MISMATCH_REPAIR_2"/>
    <property type="match status" value="1"/>
</dbReference>
<evidence type="ECO:0000256" key="10">
    <source>
        <dbReference type="RuleBase" id="RU003756"/>
    </source>
</evidence>
<dbReference type="SUPFAM" id="SSF55271">
    <property type="entry name" value="DNA repair protein MutS, domain I"/>
    <property type="match status" value="1"/>
</dbReference>
<dbReference type="InterPro" id="IPR045076">
    <property type="entry name" value="MutS"/>
</dbReference>
<dbReference type="SUPFAM" id="SSF52540">
    <property type="entry name" value="P-loop containing nucleoside triphosphate hydrolases"/>
    <property type="match status" value="1"/>
</dbReference>
<dbReference type="NCBIfam" id="NF003810">
    <property type="entry name" value="PRK05399.1"/>
    <property type="match status" value="1"/>
</dbReference>
<reference evidence="12 13" key="1">
    <citation type="journal article" date="2013" name="Genome Biol. Evol.">
        <title>Genome evolution and phylogenomic analysis of candidatus kinetoplastibacterium, the betaproteobacterial endosymbionts of strigomonas and angomonas.</title>
        <authorList>
            <person name="Alves J.M."/>
            <person name="Serrano M.G."/>
            <person name="Maia da Silva F."/>
            <person name="Voegtly L.J."/>
            <person name="Matveyev A.V."/>
            <person name="Teixeira M.M."/>
            <person name="Camargo E.P."/>
            <person name="Buck G.A."/>
        </authorList>
    </citation>
    <scope>NUCLEOTIDE SEQUENCE [LARGE SCALE GENOMIC DNA]</scope>
    <source>
        <strain evidence="12 13">TCC079E</strain>
    </source>
</reference>
<dbReference type="Pfam" id="PF05192">
    <property type="entry name" value="MutS_III"/>
    <property type="match status" value="1"/>
</dbReference>
<dbReference type="STRING" id="1208919.CDSE_0381"/>
<dbReference type="InterPro" id="IPR007861">
    <property type="entry name" value="DNA_mismatch_repair_MutS_clamp"/>
</dbReference>
<keyword evidence="5 9" id="KW-0067">ATP-binding</keyword>
<dbReference type="SMART" id="SM00533">
    <property type="entry name" value="MUTSd"/>
    <property type="match status" value="1"/>
</dbReference>
<dbReference type="SUPFAM" id="SSF48334">
    <property type="entry name" value="DNA repair protein MutS, domain III"/>
    <property type="match status" value="1"/>
</dbReference>
<dbReference type="GO" id="GO:0140664">
    <property type="term" value="F:ATP-dependent DNA damage sensor activity"/>
    <property type="evidence" value="ECO:0007669"/>
    <property type="project" value="InterPro"/>
</dbReference>
<dbReference type="InterPro" id="IPR007696">
    <property type="entry name" value="DNA_mismatch_repair_MutS_core"/>
</dbReference>
<evidence type="ECO:0000313" key="12">
    <source>
        <dbReference type="EMBL" id="AGF46710.1"/>
    </source>
</evidence>
<dbReference type="PIRSF" id="PIRSF037677">
    <property type="entry name" value="DNA_mis_repair_Msh6"/>
    <property type="match status" value="1"/>
</dbReference>
<dbReference type="KEGG" id="kde:CDSE_0381"/>
<dbReference type="PATRIC" id="fig|1208919.3.peg.147"/>
<dbReference type="GO" id="GO:0006298">
    <property type="term" value="P:mismatch repair"/>
    <property type="evidence" value="ECO:0007669"/>
    <property type="project" value="UniProtKB-UniRule"/>
</dbReference>
<dbReference type="Gene3D" id="3.40.1170.10">
    <property type="entry name" value="DNA repair protein MutS, domain I"/>
    <property type="match status" value="1"/>
</dbReference>
<dbReference type="Proteomes" id="UP000011547">
    <property type="component" value="Chromosome"/>
</dbReference>
<evidence type="ECO:0000256" key="6">
    <source>
        <dbReference type="ARBA" id="ARBA00023125"/>
    </source>
</evidence>
<dbReference type="Gene3D" id="3.40.50.300">
    <property type="entry name" value="P-loop containing nucleotide triphosphate hydrolases"/>
    <property type="match status" value="1"/>
</dbReference>
<dbReference type="InterPro" id="IPR005748">
    <property type="entry name" value="DNA_mismatch_repair_MutS"/>
</dbReference>
<dbReference type="CDD" id="cd03284">
    <property type="entry name" value="ABC_MutS1"/>
    <property type="match status" value="1"/>
</dbReference>
<dbReference type="InterPro" id="IPR007860">
    <property type="entry name" value="DNA_mmatch_repair_MutS_con_dom"/>
</dbReference>
<dbReference type="Pfam" id="PF01624">
    <property type="entry name" value="MutS_I"/>
    <property type="match status" value="1"/>
</dbReference>
<dbReference type="InterPro" id="IPR016151">
    <property type="entry name" value="DNA_mismatch_repair_MutS_N"/>
</dbReference>
<dbReference type="InterPro" id="IPR017261">
    <property type="entry name" value="DNA_mismatch_repair_MutS/MSH"/>
</dbReference>
<keyword evidence="7 9" id="KW-0234">DNA repair</keyword>
<dbReference type="eggNOG" id="COG0249">
    <property type="taxonomic scope" value="Bacteria"/>
</dbReference>
<dbReference type="Gene3D" id="1.10.1420.10">
    <property type="match status" value="2"/>
</dbReference>
<accession>M1M371</accession>
<dbReference type="HAMAP" id="MF_00096">
    <property type="entry name" value="MutS"/>
    <property type="match status" value="1"/>
</dbReference>
<organism evidence="12 13">
    <name type="scientific">Candidatus Kinetoplastidibacterium desouzai TCC079E</name>
    <dbReference type="NCBI Taxonomy" id="1208919"/>
    <lineage>
        <taxon>Bacteria</taxon>
        <taxon>Pseudomonadati</taxon>
        <taxon>Pseudomonadota</taxon>
        <taxon>Betaproteobacteria</taxon>
        <taxon>Candidatus Kinetoplastidibacterium</taxon>
    </lineage>
</organism>
<keyword evidence="3 9" id="KW-0547">Nucleotide-binding</keyword>
<dbReference type="FunFam" id="3.40.50.300:FF:000870">
    <property type="entry name" value="MutS protein homolog 4"/>
    <property type="match status" value="1"/>
</dbReference>
<evidence type="ECO:0000259" key="11">
    <source>
        <dbReference type="PROSITE" id="PS00486"/>
    </source>
</evidence>
<dbReference type="SUPFAM" id="SSF53150">
    <property type="entry name" value="DNA repair protein MutS, domain II"/>
    <property type="match status" value="1"/>
</dbReference>
<evidence type="ECO:0000256" key="9">
    <source>
        <dbReference type="HAMAP-Rule" id="MF_00096"/>
    </source>
</evidence>
<evidence type="ECO:0000256" key="7">
    <source>
        <dbReference type="ARBA" id="ARBA00023204"/>
    </source>
</evidence>
<evidence type="ECO:0000256" key="8">
    <source>
        <dbReference type="ARBA" id="ARBA00024647"/>
    </source>
</evidence>
<dbReference type="InterPro" id="IPR007695">
    <property type="entry name" value="DNA_mismatch_repair_MutS-lik_N"/>
</dbReference>
<dbReference type="NCBIfam" id="TIGR01070">
    <property type="entry name" value="mutS1"/>
    <property type="match status" value="1"/>
</dbReference>
<proteinExistence type="inferred from homology"/>
<dbReference type="EMBL" id="CP003803">
    <property type="protein sequence ID" value="AGF46710.1"/>
    <property type="molecule type" value="Genomic_DNA"/>
</dbReference>
<keyword evidence="6 9" id="KW-0238">DNA-binding</keyword>
<evidence type="ECO:0000256" key="3">
    <source>
        <dbReference type="ARBA" id="ARBA00022741"/>
    </source>
</evidence>
<evidence type="ECO:0000313" key="13">
    <source>
        <dbReference type="Proteomes" id="UP000011547"/>
    </source>
</evidence>
<dbReference type="Pfam" id="PF05190">
    <property type="entry name" value="MutS_IV"/>
    <property type="match status" value="1"/>
</dbReference>
<dbReference type="FunFam" id="3.40.1170.10:FF:000001">
    <property type="entry name" value="DNA mismatch repair protein MutS"/>
    <property type="match status" value="1"/>
</dbReference>
<dbReference type="GO" id="GO:0003684">
    <property type="term" value="F:damaged DNA binding"/>
    <property type="evidence" value="ECO:0007669"/>
    <property type="project" value="UniProtKB-UniRule"/>
</dbReference>
<evidence type="ECO:0000256" key="1">
    <source>
        <dbReference type="ARBA" id="ARBA00006271"/>
    </source>
</evidence>
<comment type="similarity">
    <text evidence="1 9 10">Belongs to the DNA mismatch repair MutS family.</text>
</comment>